<feature type="non-terminal residue" evidence="2">
    <location>
        <position position="237"/>
    </location>
</feature>
<feature type="compositionally biased region" description="Low complexity" evidence="1">
    <location>
        <begin position="8"/>
        <end position="18"/>
    </location>
</feature>
<feature type="compositionally biased region" description="Basic and acidic residues" evidence="1">
    <location>
        <begin position="91"/>
        <end position="101"/>
    </location>
</feature>
<dbReference type="EMBL" id="JABANM010028420">
    <property type="protein sequence ID" value="KAF4709747.1"/>
    <property type="molecule type" value="Genomic_DNA"/>
</dbReference>
<gene>
    <name evidence="2" type="ORF">FOZ62_014290</name>
</gene>
<dbReference type="AlphaFoldDB" id="A0A7J6QN91"/>
<name>A0A7J6QN91_PEROL</name>
<evidence type="ECO:0000256" key="1">
    <source>
        <dbReference type="SAM" id="MobiDB-lite"/>
    </source>
</evidence>
<accession>A0A7J6QN91</accession>
<feature type="non-terminal residue" evidence="2">
    <location>
        <position position="1"/>
    </location>
</feature>
<feature type="compositionally biased region" description="Pro residues" evidence="1">
    <location>
        <begin position="29"/>
        <end position="43"/>
    </location>
</feature>
<feature type="compositionally biased region" description="Polar residues" evidence="1">
    <location>
        <begin position="138"/>
        <end position="152"/>
    </location>
</feature>
<reference evidence="2 3" key="1">
    <citation type="submission" date="2020-04" db="EMBL/GenBank/DDBJ databases">
        <title>Perkinsus olseni comparative genomics.</title>
        <authorList>
            <person name="Bogema D.R."/>
        </authorList>
    </citation>
    <scope>NUCLEOTIDE SEQUENCE [LARGE SCALE GENOMIC DNA]</scope>
    <source>
        <strain evidence="2">ATCC PRA-205</strain>
    </source>
</reference>
<dbReference type="Proteomes" id="UP000574390">
    <property type="component" value="Unassembled WGS sequence"/>
</dbReference>
<protein>
    <submittedName>
        <fullName evidence="2">Uncharacterized protein</fullName>
    </submittedName>
</protein>
<feature type="compositionally biased region" description="Polar residues" evidence="1">
    <location>
        <begin position="61"/>
        <end position="76"/>
    </location>
</feature>
<evidence type="ECO:0000313" key="2">
    <source>
        <dbReference type="EMBL" id="KAF4709747.1"/>
    </source>
</evidence>
<comment type="caution">
    <text evidence="2">The sequence shown here is derived from an EMBL/GenBank/DDBJ whole genome shotgun (WGS) entry which is preliminary data.</text>
</comment>
<feature type="region of interest" description="Disordered" evidence="1">
    <location>
        <begin position="1"/>
        <end position="211"/>
    </location>
</feature>
<organism evidence="2 3">
    <name type="scientific">Perkinsus olseni</name>
    <name type="common">Perkinsus atlanticus</name>
    <dbReference type="NCBI Taxonomy" id="32597"/>
    <lineage>
        <taxon>Eukaryota</taxon>
        <taxon>Sar</taxon>
        <taxon>Alveolata</taxon>
        <taxon>Perkinsozoa</taxon>
        <taxon>Perkinsea</taxon>
        <taxon>Perkinsida</taxon>
        <taxon>Perkinsidae</taxon>
        <taxon>Perkinsus</taxon>
    </lineage>
</organism>
<proteinExistence type="predicted"/>
<evidence type="ECO:0000313" key="3">
    <source>
        <dbReference type="Proteomes" id="UP000574390"/>
    </source>
</evidence>
<sequence>VDIEKQGSSMSIASSVHSIGRTAGAAGVPVPPPPPPVQPPVQPPNARRPYEGARSGKPTRHQQQQQPPMVASTSPPANGRRSISPEAAGSHSDRSRGRDSASESLRGLLGINAKQALGGRQSEGVGEGSGGTQVVLFYQSSVEAEQQQHNRQGSGSSRGGGRRASPEAASSGDRPRTVYPRRPGDEKDKPKTVVAGKDVADPSSLHKGWLWSPSDEAAMRRKEAGGGGAVAAPVPKK</sequence>
<feature type="compositionally biased region" description="Basic and acidic residues" evidence="1">
    <location>
        <begin position="182"/>
        <end position="191"/>
    </location>
</feature>